<dbReference type="GO" id="GO:0008703">
    <property type="term" value="F:5-amino-6-(5-phosphoribosylamino)uracil reductase activity"/>
    <property type="evidence" value="ECO:0007669"/>
    <property type="project" value="InterPro"/>
</dbReference>
<dbReference type="Proteomes" id="UP000569914">
    <property type="component" value="Unassembled WGS sequence"/>
</dbReference>
<dbReference type="InterPro" id="IPR050765">
    <property type="entry name" value="Riboflavin_Biosynth_HTPR"/>
</dbReference>
<reference evidence="2 3" key="1">
    <citation type="submission" date="2020-07" db="EMBL/GenBank/DDBJ databases">
        <title>Sequencing the genomes of 1000 actinobacteria strains.</title>
        <authorList>
            <person name="Klenk H.-P."/>
        </authorList>
    </citation>
    <scope>NUCLEOTIDE SEQUENCE [LARGE SCALE GENOMIC DNA]</scope>
    <source>
        <strain evidence="2 3">DSM 22083</strain>
    </source>
</reference>
<dbReference type="SUPFAM" id="SSF53597">
    <property type="entry name" value="Dihydrofolate reductase-like"/>
    <property type="match status" value="1"/>
</dbReference>
<dbReference type="RefSeq" id="WP_179748825.1">
    <property type="nucleotide sequence ID" value="NZ_JACCBU010000001.1"/>
</dbReference>
<gene>
    <name evidence="2" type="ORF">BKA15_001146</name>
</gene>
<keyword evidence="3" id="KW-1185">Reference proteome</keyword>
<accession>A0A7Y9I3Z2</accession>
<organism evidence="2 3">
    <name type="scientific">Microlunatus parietis</name>
    <dbReference type="NCBI Taxonomy" id="682979"/>
    <lineage>
        <taxon>Bacteria</taxon>
        <taxon>Bacillati</taxon>
        <taxon>Actinomycetota</taxon>
        <taxon>Actinomycetes</taxon>
        <taxon>Propionibacteriales</taxon>
        <taxon>Propionibacteriaceae</taxon>
        <taxon>Microlunatus</taxon>
    </lineage>
</organism>
<sequence>MRRIINSTYITLDGVIQEPQHWPSLGSFSDDGGKAQWEVLEHCDAVLMGRHTYDIFVPVWTTLSGDPLSDRMNAAEKFVVSTTLEKPEWNNTTVISSDPIGRIRELKEQPGQDIAQYGFGQLAHELMAEGLLDELRLWVHPFFLGTGSADDVIYRQGSSGRFELAKTNTLDSGIVILTYRLPAS</sequence>
<dbReference type="PANTHER" id="PTHR38011">
    <property type="entry name" value="DIHYDROFOLATE REDUCTASE FAMILY PROTEIN (AFU_ORTHOLOGUE AFUA_8G06820)"/>
    <property type="match status" value="1"/>
</dbReference>
<protein>
    <submittedName>
        <fullName evidence="2">Dihydrofolate reductase</fullName>
    </submittedName>
</protein>
<evidence type="ECO:0000313" key="2">
    <source>
        <dbReference type="EMBL" id="NYE69817.1"/>
    </source>
</evidence>
<proteinExistence type="predicted"/>
<evidence type="ECO:0000259" key="1">
    <source>
        <dbReference type="Pfam" id="PF01872"/>
    </source>
</evidence>
<evidence type="ECO:0000313" key="3">
    <source>
        <dbReference type="Proteomes" id="UP000569914"/>
    </source>
</evidence>
<dbReference type="InterPro" id="IPR024072">
    <property type="entry name" value="DHFR-like_dom_sf"/>
</dbReference>
<comment type="caution">
    <text evidence="2">The sequence shown here is derived from an EMBL/GenBank/DDBJ whole genome shotgun (WGS) entry which is preliminary data.</text>
</comment>
<dbReference type="Gene3D" id="3.40.430.10">
    <property type="entry name" value="Dihydrofolate Reductase, subunit A"/>
    <property type="match status" value="1"/>
</dbReference>
<dbReference type="InterPro" id="IPR002734">
    <property type="entry name" value="RibDG_C"/>
</dbReference>
<dbReference type="AlphaFoldDB" id="A0A7Y9I3Z2"/>
<dbReference type="EMBL" id="JACCBU010000001">
    <property type="protein sequence ID" value="NYE69817.1"/>
    <property type="molecule type" value="Genomic_DNA"/>
</dbReference>
<name>A0A7Y9I3Z2_9ACTN</name>
<dbReference type="Pfam" id="PF01872">
    <property type="entry name" value="RibD_C"/>
    <property type="match status" value="1"/>
</dbReference>
<feature type="domain" description="Bacterial bifunctional deaminase-reductase C-terminal" evidence="1">
    <location>
        <begin position="4"/>
        <end position="175"/>
    </location>
</feature>
<dbReference type="PANTHER" id="PTHR38011:SF2">
    <property type="entry name" value="BIFUNCTIONAL DEAMINASE-REDUCTASE DOMAIN PROTEIN"/>
    <property type="match status" value="1"/>
</dbReference>
<dbReference type="GO" id="GO:0009231">
    <property type="term" value="P:riboflavin biosynthetic process"/>
    <property type="evidence" value="ECO:0007669"/>
    <property type="project" value="InterPro"/>
</dbReference>